<organism evidence="1 2">
    <name type="scientific">Trichomalopsis sarcophagae</name>
    <dbReference type="NCBI Taxonomy" id="543379"/>
    <lineage>
        <taxon>Eukaryota</taxon>
        <taxon>Metazoa</taxon>
        <taxon>Ecdysozoa</taxon>
        <taxon>Arthropoda</taxon>
        <taxon>Hexapoda</taxon>
        <taxon>Insecta</taxon>
        <taxon>Pterygota</taxon>
        <taxon>Neoptera</taxon>
        <taxon>Endopterygota</taxon>
        <taxon>Hymenoptera</taxon>
        <taxon>Apocrita</taxon>
        <taxon>Proctotrupomorpha</taxon>
        <taxon>Chalcidoidea</taxon>
        <taxon>Pteromalidae</taxon>
        <taxon>Pteromalinae</taxon>
        <taxon>Trichomalopsis</taxon>
    </lineage>
</organism>
<protein>
    <submittedName>
        <fullName evidence="1">Uncharacterized protein</fullName>
    </submittedName>
</protein>
<dbReference type="Proteomes" id="UP000215335">
    <property type="component" value="Unassembled WGS sequence"/>
</dbReference>
<feature type="non-terminal residue" evidence="1">
    <location>
        <position position="65"/>
    </location>
</feature>
<dbReference type="EMBL" id="NNAY01002619">
    <property type="protein sequence ID" value="OXU20929.1"/>
    <property type="molecule type" value="Genomic_DNA"/>
</dbReference>
<sequence length="65" mass="7313">MAMKTQQCQMCNRGITPFGNGADKFGGTQTYTLVQSPRTTVHLTSLQRKCRPALMVKNIGNRRRL</sequence>
<accession>A0A232ERD1</accession>
<dbReference type="AlphaFoldDB" id="A0A232ERD1"/>
<comment type="caution">
    <text evidence="1">The sequence shown here is derived from an EMBL/GenBank/DDBJ whole genome shotgun (WGS) entry which is preliminary data.</text>
</comment>
<keyword evidence="2" id="KW-1185">Reference proteome</keyword>
<name>A0A232ERD1_9HYME</name>
<evidence type="ECO:0000313" key="2">
    <source>
        <dbReference type="Proteomes" id="UP000215335"/>
    </source>
</evidence>
<evidence type="ECO:0000313" key="1">
    <source>
        <dbReference type="EMBL" id="OXU20929.1"/>
    </source>
</evidence>
<gene>
    <name evidence="1" type="ORF">TSAR_014325</name>
</gene>
<reference evidence="1 2" key="1">
    <citation type="journal article" date="2017" name="Curr. Biol.">
        <title>The Evolution of Venom by Co-option of Single-Copy Genes.</title>
        <authorList>
            <person name="Martinson E.O."/>
            <person name="Mrinalini"/>
            <person name="Kelkar Y.D."/>
            <person name="Chang C.H."/>
            <person name="Werren J.H."/>
        </authorList>
    </citation>
    <scope>NUCLEOTIDE SEQUENCE [LARGE SCALE GENOMIC DNA]</scope>
    <source>
        <strain evidence="1 2">Alberta</strain>
        <tissue evidence="1">Whole body</tissue>
    </source>
</reference>
<proteinExistence type="predicted"/>